<keyword evidence="1" id="KW-0812">Transmembrane</keyword>
<gene>
    <name evidence="2" type="ORF">CON65_02335</name>
</gene>
<dbReference type="EMBL" id="NVOR01000007">
    <property type="protein sequence ID" value="PED84385.1"/>
    <property type="molecule type" value="Genomic_DNA"/>
</dbReference>
<evidence type="ECO:0000313" key="2">
    <source>
        <dbReference type="EMBL" id="PED84385.1"/>
    </source>
</evidence>
<name>A0AA91ZV49_9BACI</name>
<sequence length="234" mass="27351">MEQFISIIIFSLPGLLAYFWLQLFGLNPTVKHTPTEMVGLSALLWVPITGLTIISYNLFVYIFNIPVMNITSVEDIRILSNQLLFLLFFVILSTIFSFLIAYVWGRNLYKLVLNLVNKVRVKRKTSMLSEDTSVWDSFFFSLEQEEEQPMIVEMYKMDKPTERVYGAVIRMSRPFETERSLVLDQSQEWERAHKDYQYPVKRSYVDVKSGMVVNELDYLNPTIPINHVAVEPQV</sequence>
<feature type="transmembrane region" description="Helical" evidence="1">
    <location>
        <begin position="83"/>
        <end position="104"/>
    </location>
</feature>
<keyword evidence="1" id="KW-1133">Transmembrane helix</keyword>
<protein>
    <submittedName>
        <fullName evidence="2">Uncharacterized protein</fullName>
    </submittedName>
</protein>
<organism evidence="2 3">
    <name type="scientific">Bacillus pseudomycoides</name>
    <dbReference type="NCBI Taxonomy" id="64104"/>
    <lineage>
        <taxon>Bacteria</taxon>
        <taxon>Bacillati</taxon>
        <taxon>Bacillota</taxon>
        <taxon>Bacilli</taxon>
        <taxon>Bacillales</taxon>
        <taxon>Bacillaceae</taxon>
        <taxon>Bacillus</taxon>
        <taxon>Bacillus cereus group</taxon>
    </lineage>
</organism>
<keyword evidence="1" id="KW-0472">Membrane</keyword>
<feature type="transmembrane region" description="Helical" evidence="1">
    <location>
        <begin position="6"/>
        <end position="26"/>
    </location>
</feature>
<evidence type="ECO:0000313" key="3">
    <source>
        <dbReference type="Proteomes" id="UP000221020"/>
    </source>
</evidence>
<proteinExistence type="predicted"/>
<dbReference type="Proteomes" id="UP000221020">
    <property type="component" value="Unassembled WGS sequence"/>
</dbReference>
<comment type="caution">
    <text evidence="2">The sequence shown here is derived from an EMBL/GenBank/DDBJ whole genome shotgun (WGS) entry which is preliminary data.</text>
</comment>
<evidence type="ECO:0000256" key="1">
    <source>
        <dbReference type="SAM" id="Phobius"/>
    </source>
</evidence>
<dbReference type="RefSeq" id="WP_097963159.1">
    <property type="nucleotide sequence ID" value="NZ_NVOR01000007.1"/>
</dbReference>
<accession>A0AA91ZV49</accession>
<reference evidence="2 3" key="1">
    <citation type="submission" date="2017-09" db="EMBL/GenBank/DDBJ databases">
        <title>Large-scale bioinformatics analysis of Bacillus genomes uncovers conserved roles of natural products in bacterial physiology.</title>
        <authorList>
            <consortium name="Agbiome Team Llc"/>
            <person name="Bleich R.M."/>
            <person name="Grubbs K.J."/>
            <person name="Santa Maria K.C."/>
            <person name="Allen S.E."/>
            <person name="Farag S."/>
            <person name="Shank E.A."/>
            <person name="Bowers A."/>
        </authorList>
    </citation>
    <scope>NUCLEOTIDE SEQUENCE [LARGE SCALE GENOMIC DNA]</scope>
    <source>
        <strain evidence="2 3">AFS092012</strain>
    </source>
</reference>
<feature type="transmembrane region" description="Helical" evidence="1">
    <location>
        <begin position="38"/>
        <end position="63"/>
    </location>
</feature>
<dbReference type="AlphaFoldDB" id="A0AA91ZV49"/>